<dbReference type="RefSeq" id="WP_092017282.1">
    <property type="nucleotide sequence ID" value="NZ_FOXH01000006.1"/>
</dbReference>
<sequence length="301" mass="34311">MSKKYAGMLGEKQIIKDQSLLRYEAIKQKIQVLPELRDLIPPLQEEESKQLEQNLLAEGCREALMVWETSQSVIDGSASDEAVYILVDGHNRYSICKKHHLDFKIHILSFISLKEVREFMIDNQLGRRNLMPEQAAYLRGLRYNNEKLEKGKYNRDEHKGQNVPYDSEGKKESTSERLAKQYNVSEKTIKRDAEFADGIDRLAPSLKKDILGGKIKVKKSDIQLLGQIPVDEPISSMDDVTTLLSPRVSTLTVEPLVKNTTEVNTLKKRIKNLVSQIDATNDIELCNELISCTIELKNLLT</sequence>
<dbReference type="AlphaFoldDB" id="A0A1I5TN06"/>
<dbReference type="Proteomes" id="UP000199306">
    <property type="component" value="Unassembled WGS sequence"/>
</dbReference>
<organism evidence="2 3">
    <name type="scientific">Pseudarcicella hirudinis</name>
    <dbReference type="NCBI Taxonomy" id="1079859"/>
    <lineage>
        <taxon>Bacteria</taxon>
        <taxon>Pseudomonadati</taxon>
        <taxon>Bacteroidota</taxon>
        <taxon>Cytophagia</taxon>
        <taxon>Cytophagales</taxon>
        <taxon>Flectobacillaceae</taxon>
        <taxon>Pseudarcicella</taxon>
    </lineage>
</organism>
<gene>
    <name evidence="2" type="ORF">SAMN04515674_106119</name>
</gene>
<evidence type="ECO:0000313" key="2">
    <source>
        <dbReference type="EMBL" id="SFP84368.1"/>
    </source>
</evidence>
<feature type="compositionally biased region" description="Basic and acidic residues" evidence="1">
    <location>
        <begin position="167"/>
        <end position="176"/>
    </location>
</feature>
<dbReference type="OrthoDB" id="5944985at2"/>
<name>A0A1I5TN06_9BACT</name>
<dbReference type="EMBL" id="FOXH01000006">
    <property type="protein sequence ID" value="SFP84368.1"/>
    <property type="molecule type" value="Genomic_DNA"/>
</dbReference>
<protein>
    <recommendedName>
        <fullName evidence="4">ParB-like nuclease domain-containing protein</fullName>
    </recommendedName>
</protein>
<evidence type="ECO:0008006" key="4">
    <source>
        <dbReference type="Google" id="ProtNLM"/>
    </source>
</evidence>
<accession>A0A1I5TN06</accession>
<dbReference type="STRING" id="1079859.SAMN04515674_106119"/>
<evidence type="ECO:0000256" key="1">
    <source>
        <dbReference type="SAM" id="MobiDB-lite"/>
    </source>
</evidence>
<proteinExistence type="predicted"/>
<feature type="region of interest" description="Disordered" evidence="1">
    <location>
        <begin position="152"/>
        <end position="176"/>
    </location>
</feature>
<reference evidence="2 3" key="1">
    <citation type="submission" date="2016-10" db="EMBL/GenBank/DDBJ databases">
        <authorList>
            <person name="de Groot N.N."/>
        </authorList>
    </citation>
    <scope>NUCLEOTIDE SEQUENCE [LARGE SCALE GENOMIC DNA]</scope>
    <source>
        <strain evidence="3">E92,LMG 26720,CCM 7988</strain>
    </source>
</reference>
<keyword evidence="3" id="KW-1185">Reference proteome</keyword>
<evidence type="ECO:0000313" key="3">
    <source>
        <dbReference type="Proteomes" id="UP000199306"/>
    </source>
</evidence>